<reference evidence="11 12" key="1">
    <citation type="submission" date="2015-08" db="EMBL/GenBank/DDBJ databases">
        <title>Antibacterial properties of a collection of Vibrionaceae strains.</title>
        <authorList>
            <person name="Giubergia S."/>
        </authorList>
    </citation>
    <scope>NUCLEOTIDE SEQUENCE [LARGE SCALE GENOMIC DNA]</scope>
    <source>
        <strain evidence="11 12">S0821</strain>
    </source>
</reference>
<comment type="subunit">
    <text evidence="2 8">Homodimer.</text>
</comment>
<dbReference type="CDD" id="cd01285">
    <property type="entry name" value="nucleoside_deaminase"/>
    <property type="match status" value="1"/>
</dbReference>
<name>A0A0Q2RIC5_VIBFU</name>
<dbReference type="EC" id="3.5.4.33" evidence="8"/>
<evidence type="ECO:0000256" key="6">
    <source>
        <dbReference type="ARBA" id="ARBA00022833"/>
    </source>
</evidence>
<dbReference type="GO" id="GO:0002100">
    <property type="term" value="P:tRNA wobble adenosine to inosine editing"/>
    <property type="evidence" value="ECO:0007669"/>
    <property type="project" value="UniProtKB-UniRule"/>
</dbReference>
<dbReference type="PROSITE" id="PS00903">
    <property type="entry name" value="CYT_DCMP_DEAMINASES_1"/>
    <property type="match status" value="1"/>
</dbReference>
<evidence type="ECO:0000259" key="10">
    <source>
        <dbReference type="PROSITE" id="PS51747"/>
    </source>
</evidence>
<dbReference type="FunFam" id="3.40.140.10:FF:000005">
    <property type="entry name" value="tRNA-specific adenosine deaminase"/>
    <property type="match status" value="1"/>
</dbReference>
<evidence type="ECO:0000313" key="12">
    <source>
        <dbReference type="Proteomes" id="UP000051221"/>
    </source>
</evidence>
<evidence type="ECO:0000256" key="1">
    <source>
        <dbReference type="ARBA" id="ARBA00010669"/>
    </source>
</evidence>
<dbReference type="InterPro" id="IPR002125">
    <property type="entry name" value="CMP_dCMP_dom"/>
</dbReference>
<gene>
    <name evidence="8" type="primary">tadA</name>
    <name evidence="11" type="ORF">AMR76_21075</name>
</gene>
<dbReference type="EMBL" id="LKHS01000028">
    <property type="protein sequence ID" value="KQH83806.1"/>
    <property type="molecule type" value="Genomic_DNA"/>
</dbReference>
<feature type="compositionally biased region" description="Polar residues" evidence="9">
    <location>
        <begin position="175"/>
        <end position="189"/>
    </location>
</feature>
<dbReference type="SUPFAM" id="SSF53927">
    <property type="entry name" value="Cytidine deaminase-like"/>
    <property type="match status" value="1"/>
</dbReference>
<keyword evidence="6 8" id="KW-0862">Zinc</keyword>
<evidence type="ECO:0000256" key="9">
    <source>
        <dbReference type="SAM" id="MobiDB-lite"/>
    </source>
</evidence>
<dbReference type="NCBIfam" id="NF008113">
    <property type="entry name" value="PRK10860.1"/>
    <property type="match status" value="1"/>
</dbReference>
<dbReference type="GO" id="GO:0008270">
    <property type="term" value="F:zinc ion binding"/>
    <property type="evidence" value="ECO:0007669"/>
    <property type="project" value="UniProtKB-UniRule"/>
</dbReference>
<dbReference type="Proteomes" id="UP000051221">
    <property type="component" value="Unassembled WGS sequence"/>
</dbReference>
<feature type="active site" description="Proton donor" evidence="8">
    <location>
        <position position="63"/>
    </location>
</feature>
<dbReference type="GO" id="GO:0052717">
    <property type="term" value="F:tRNA-specific adenosine-34 deaminase activity"/>
    <property type="evidence" value="ECO:0007669"/>
    <property type="project" value="UniProtKB-UniRule"/>
</dbReference>
<evidence type="ECO:0000256" key="5">
    <source>
        <dbReference type="ARBA" id="ARBA00022801"/>
    </source>
</evidence>
<keyword evidence="4 8" id="KW-0479">Metal-binding</keyword>
<comment type="caution">
    <text evidence="11">The sequence shown here is derived from an EMBL/GenBank/DDBJ whole genome shotgun (WGS) entry which is preliminary data.</text>
</comment>
<dbReference type="AlphaFoldDB" id="A0A0Q2RIC5"/>
<feature type="binding site" evidence="8">
    <location>
        <position position="91"/>
    </location>
    <ligand>
        <name>Zn(2+)</name>
        <dbReference type="ChEBI" id="CHEBI:29105"/>
        <note>catalytic</note>
    </ligand>
</feature>
<dbReference type="HAMAP" id="MF_00972">
    <property type="entry name" value="tRNA_aden_deaminase"/>
    <property type="match status" value="1"/>
</dbReference>
<proteinExistence type="inferred from homology"/>
<evidence type="ECO:0000256" key="2">
    <source>
        <dbReference type="ARBA" id="ARBA00011738"/>
    </source>
</evidence>
<keyword evidence="12" id="KW-1185">Reference proteome</keyword>
<keyword evidence="5 8" id="KW-0378">Hydrolase</keyword>
<dbReference type="PANTHER" id="PTHR11079:SF202">
    <property type="entry name" value="TRNA-SPECIFIC ADENOSINE DEAMINASE"/>
    <property type="match status" value="1"/>
</dbReference>
<feature type="binding site" evidence="8">
    <location>
        <position position="94"/>
    </location>
    <ligand>
        <name>Zn(2+)</name>
        <dbReference type="ChEBI" id="CHEBI:29105"/>
        <note>catalytic</note>
    </ligand>
</feature>
<dbReference type="InParanoid" id="A0A0Q2RIC5"/>
<protein>
    <recommendedName>
        <fullName evidence="8">tRNA-specific adenosine deaminase</fullName>
        <ecNumber evidence="8">3.5.4.33</ecNumber>
    </recommendedName>
</protein>
<dbReference type="PROSITE" id="PS51747">
    <property type="entry name" value="CYT_DCMP_DEAMINASES_2"/>
    <property type="match status" value="1"/>
</dbReference>
<comment type="catalytic activity">
    <reaction evidence="7 8">
        <text>adenosine(34) in tRNA + H2O + H(+) = inosine(34) in tRNA + NH4(+)</text>
        <dbReference type="Rhea" id="RHEA:43168"/>
        <dbReference type="Rhea" id="RHEA-COMP:10373"/>
        <dbReference type="Rhea" id="RHEA-COMP:10374"/>
        <dbReference type="ChEBI" id="CHEBI:15377"/>
        <dbReference type="ChEBI" id="CHEBI:15378"/>
        <dbReference type="ChEBI" id="CHEBI:28938"/>
        <dbReference type="ChEBI" id="CHEBI:74411"/>
        <dbReference type="ChEBI" id="CHEBI:82852"/>
        <dbReference type="EC" id="3.5.4.33"/>
    </reaction>
</comment>
<dbReference type="FunCoup" id="A0A0Q2RIC5">
    <property type="interactions" value="492"/>
</dbReference>
<comment type="cofactor">
    <cofactor evidence="8">
        <name>Zn(2+)</name>
        <dbReference type="ChEBI" id="CHEBI:29105"/>
    </cofactor>
    <text evidence="8">Binds 1 zinc ion per subunit.</text>
</comment>
<dbReference type="InterPro" id="IPR016193">
    <property type="entry name" value="Cytidine_deaminase-like"/>
</dbReference>
<feature type="region of interest" description="Disordered" evidence="9">
    <location>
        <begin position="170"/>
        <end position="189"/>
    </location>
</feature>
<feature type="domain" description="CMP/dCMP-type deaminase" evidence="10">
    <location>
        <begin position="10"/>
        <end position="122"/>
    </location>
</feature>
<keyword evidence="3 8" id="KW-0819">tRNA processing</keyword>
<evidence type="ECO:0000256" key="8">
    <source>
        <dbReference type="HAMAP-Rule" id="MF_00972"/>
    </source>
</evidence>
<evidence type="ECO:0000256" key="4">
    <source>
        <dbReference type="ARBA" id="ARBA00022723"/>
    </source>
</evidence>
<comment type="function">
    <text evidence="8">Catalyzes the deamination of adenosine to inosine at the wobble position 34 of tRNA(Arg2).</text>
</comment>
<dbReference type="Gene3D" id="3.40.140.10">
    <property type="entry name" value="Cytidine Deaminase, domain 2"/>
    <property type="match status" value="1"/>
</dbReference>
<dbReference type="Pfam" id="PF00383">
    <property type="entry name" value="dCMP_cyt_deam_1"/>
    <property type="match status" value="1"/>
</dbReference>
<organism evidence="11 12">
    <name type="scientific">Vibrio furnissii</name>
    <dbReference type="NCBI Taxonomy" id="29494"/>
    <lineage>
        <taxon>Bacteria</taxon>
        <taxon>Pseudomonadati</taxon>
        <taxon>Pseudomonadota</taxon>
        <taxon>Gammaproteobacteria</taxon>
        <taxon>Vibrionales</taxon>
        <taxon>Vibrionaceae</taxon>
        <taxon>Vibrio</taxon>
    </lineage>
</organism>
<evidence type="ECO:0000256" key="7">
    <source>
        <dbReference type="ARBA" id="ARBA00048045"/>
    </source>
</evidence>
<evidence type="ECO:0000256" key="3">
    <source>
        <dbReference type="ARBA" id="ARBA00022694"/>
    </source>
</evidence>
<feature type="binding site" evidence="8">
    <location>
        <position position="61"/>
    </location>
    <ligand>
        <name>Zn(2+)</name>
        <dbReference type="ChEBI" id="CHEBI:29105"/>
        <note>catalytic</note>
    </ligand>
</feature>
<accession>A0A0Q2RIC5</accession>
<dbReference type="InterPro" id="IPR016192">
    <property type="entry name" value="APOBEC/CMP_deaminase_Zn-bd"/>
</dbReference>
<dbReference type="PANTHER" id="PTHR11079">
    <property type="entry name" value="CYTOSINE DEAMINASE FAMILY MEMBER"/>
    <property type="match status" value="1"/>
</dbReference>
<dbReference type="RefSeq" id="WP_055467122.1">
    <property type="nucleotide sequence ID" value="NZ_LKHS01000028.1"/>
</dbReference>
<comment type="similarity">
    <text evidence="1">Belongs to the cytidine and deoxycytidylate deaminase family. ADAT2 subfamily.</text>
</comment>
<evidence type="ECO:0000313" key="11">
    <source>
        <dbReference type="EMBL" id="KQH83806.1"/>
    </source>
</evidence>
<sequence>MTDTRAPFSPEDEQFMRRAMALAEQAEAEGEVPVGAVLVKDGHIIAEGWNRSIGACDATAHAEIQVLRQAGEALHNYRLLETTLYVTLEPCPMCAGALLHSRVKRIVYGAPDLKAGAAGTVLDLFSSQAAYHYATVEKGLLEDECRQQLQAFFQRRRKEIKARKEAEKLWAAQDDSCQSGSAQNQDDAQ</sequence>
<dbReference type="InterPro" id="IPR028883">
    <property type="entry name" value="tRNA_aden_deaminase"/>
</dbReference>